<evidence type="ECO:0000256" key="1">
    <source>
        <dbReference type="ARBA" id="ARBA00001946"/>
    </source>
</evidence>
<feature type="domain" description="DAGKc" evidence="9">
    <location>
        <begin position="1"/>
        <end position="129"/>
    </location>
</feature>
<accession>A0A0G3H2H5</accession>
<keyword evidence="7" id="KW-0444">Lipid biosynthesis</keyword>
<dbReference type="SMART" id="SM00046">
    <property type="entry name" value="DAGKc"/>
    <property type="match status" value="1"/>
</dbReference>
<dbReference type="STRING" id="571915.CMUST_13305"/>
<dbReference type="PANTHER" id="PTHR12358">
    <property type="entry name" value="SPHINGOSINE KINASE"/>
    <property type="match status" value="1"/>
</dbReference>
<evidence type="ECO:0000256" key="3">
    <source>
        <dbReference type="ARBA" id="ARBA00022679"/>
    </source>
</evidence>
<dbReference type="PROSITE" id="PS50146">
    <property type="entry name" value="DAGK"/>
    <property type="match status" value="1"/>
</dbReference>
<keyword evidence="3 10" id="KW-0808">Transferase</keyword>
<dbReference type="RefSeq" id="WP_047262886.1">
    <property type="nucleotide sequence ID" value="NZ_CP011542.1"/>
</dbReference>
<dbReference type="AlphaFoldDB" id="A0A0G3H2H5"/>
<dbReference type="PANTHER" id="PTHR12358:SF106">
    <property type="entry name" value="LIPID KINASE YEGS"/>
    <property type="match status" value="1"/>
</dbReference>
<evidence type="ECO:0000259" key="9">
    <source>
        <dbReference type="PROSITE" id="PS50146"/>
    </source>
</evidence>
<proteinExistence type="inferred from homology"/>
<evidence type="ECO:0000256" key="7">
    <source>
        <dbReference type="ARBA" id="ARBA00023209"/>
    </source>
</evidence>
<evidence type="ECO:0000313" key="11">
    <source>
        <dbReference type="Proteomes" id="UP000035199"/>
    </source>
</evidence>
<dbReference type="GO" id="GO:0004143">
    <property type="term" value="F:ATP-dependent diacylglycerol kinase activity"/>
    <property type="evidence" value="ECO:0007669"/>
    <property type="project" value="UniProtKB-EC"/>
</dbReference>
<keyword evidence="4" id="KW-0547">Nucleotide-binding</keyword>
<dbReference type="Proteomes" id="UP000035199">
    <property type="component" value="Chromosome"/>
</dbReference>
<keyword evidence="7" id="KW-0443">Lipid metabolism</keyword>
<dbReference type="PATRIC" id="fig|571915.4.peg.2854"/>
<dbReference type="Pfam" id="PF00781">
    <property type="entry name" value="DAGK_cat"/>
    <property type="match status" value="1"/>
</dbReference>
<evidence type="ECO:0000256" key="4">
    <source>
        <dbReference type="ARBA" id="ARBA00022741"/>
    </source>
</evidence>
<comment type="cofactor">
    <cofactor evidence="1">
        <name>Mg(2+)</name>
        <dbReference type="ChEBI" id="CHEBI:18420"/>
    </cofactor>
</comment>
<keyword evidence="5 10" id="KW-0418">Kinase</keyword>
<protein>
    <submittedName>
        <fullName evidence="10">Sphingosine/diacylglycerol kinase-like enzyme</fullName>
        <ecNumber evidence="10">2.7.1.107</ecNumber>
    </submittedName>
</protein>
<dbReference type="OrthoDB" id="142078at2"/>
<comment type="similarity">
    <text evidence="2">Belongs to the diacylglycerol/lipid kinase family.</text>
</comment>
<dbReference type="Gene3D" id="3.40.50.10330">
    <property type="entry name" value="Probable inorganic polyphosphate/atp-NAD kinase, domain 1"/>
    <property type="match status" value="1"/>
</dbReference>
<evidence type="ECO:0000256" key="5">
    <source>
        <dbReference type="ARBA" id="ARBA00022777"/>
    </source>
</evidence>
<gene>
    <name evidence="10" type="primary">dagK</name>
    <name evidence="10" type="ORF">CMUST_13305</name>
</gene>
<sequence>MKRIALLTNPAAGKGTATEAMHKARRRFQAHGIDVIGISGATKQSSSELCNRALEENIDALVVCGGDGMISLALQEQAGTHIPLGIIPAGTGNDHARALGIPLDAEEAADVVATGTPSITDLGVMKQGDQKRIFGTVACAGFDSLVNDRASRLPWPRGRSRYVAAAALEFVRFHAMEMIITFDDGSPQTFNATSLAIGNTKSYGGGMLICPSASPYDGLFDVTIIEKMGRFDAMRKFPKIFSSEIDQVDSVRTLKARKVLVEMPVPVAAYADGERFTLLPVECSVLESQGCFITPAV</sequence>
<dbReference type="InterPro" id="IPR050187">
    <property type="entry name" value="Lipid_Phosphate_FormReg"/>
</dbReference>
<dbReference type="KEGG" id="cmv:CMUST_13305"/>
<dbReference type="SUPFAM" id="SSF111331">
    <property type="entry name" value="NAD kinase/diacylglycerol kinase-like"/>
    <property type="match status" value="1"/>
</dbReference>
<dbReference type="InterPro" id="IPR001206">
    <property type="entry name" value="Diacylglycerol_kinase_cat_dom"/>
</dbReference>
<keyword evidence="7" id="KW-0594">Phospholipid biosynthesis</keyword>
<dbReference type="Pfam" id="PF19279">
    <property type="entry name" value="YegS_C"/>
    <property type="match status" value="1"/>
</dbReference>
<dbReference type="InterPro" id="IPR045540">
    <property type="entry name" value="YegS/DAGK_C"/>
</dbReference>
<keyword evidence="6" id="KW-0067">ATP-binding</keyword>
<name>A0A0G3H2H5_9CORY</name>
<dbReference type="EMBL" id="CP011542">
    <property type="protein sequence ID" value="AKK06955.1"/>
    <property type="molecule type" value="Genomic_DNA"/>
</dbReference>
<reference evidence="10 11" key="1">
    <citation type="journal article" date="2015" name="Genome Announc.">
        <title>Complete Genome Sequence of the Type Strain Corynebacterium mustelae DSM 45274, Isolated from Various Tissues of a Male Ferret with Lethal Sepsis.</title>
        <authorList>
            <person name="Ruckert C."/>
            <person name="Eimer J."/>
            <person name="Winkler A."/>
            <person name="Tauch A."/>
        </authorList>
    </citation>
    <scope>NUCLEOTIDE SEQUENCE [LARGE SCALE GENOMIC DNA]</scope>
    <source>
        <strain evidence="10 11">DSM 45274</strain>
    </source>
</reference>
<evidence type="ECO:0000256" key="6">
    <source>
        <dbReference type="ARBA" id="ARBA00022840"/>
    </source>
</evidence>
<dbReference type="EC" id="2.7.1.107" evidence="10"/>
<evidence type="ECO:0000256" key="8">
    <source>
        <dbReference type="ARBA" id="ARBA00023264"/>
    </source>
</evidence>
<dbReference type="InterPro" id="IPR016064">
    <property type="entry name" value="NAD/diacylglycerol_kinase_sf"/>
</dbReference>
<dbReference type="InterPro" id="IPR017438">
    <property type="entry name" value="ATP-NAD_kinase_N"/>
</dbReference>
<dbReference type="Gene3D" id="2.60.200.40">
    <property type="match status" value="1"/>
</dbReference>
<dbReference type="GO" id="GO:0005524">
    <property type="term" value="F:ATP binding"/>
    <property type="evidence" value="ECO:0007669"/>
    <property type="project" value="UniProtKB-KW"/>
</dbReference>
<dbReference type="GO" id="GO:0008654">
    <property type="term" value="P:phospholipid biosynthetic process"/>
    <property type="evidence" value="ECO:0007669"/>
    <property type="project" value="UniProtKB-KW"/>
</dbReference>
<reference evidence="11" key="2">
    <citation type="submission" date="2015-05" db="EMBL/GenBank/DDBJ databases">
        <title>Complete genome sequence of Corynebacterium mustelae DSM 45274, isolated from various tissues of a male ferret with lethal sepsis.</title>
        <authorList>
            <person name="Ruckert C."/>
            <person name="Albersmeier A."/>
            <person name="Winkler A."/>
            <person name="Tauch A."/>
        </authorList>
    </citation>
    <scope>NUCLEOTIDE SEQUENCE [LARGE SCALE GENOMIC DNA]</scope>
    <source>
        <strain evidence="11">DSM 45274</strain>
    </source>
</reference>
<keyword evidence="8" id="KW-1208">Phospholipid metabolism</keyword>
<dbReference type="GO" id="GO:0005886">
    <property type="term" value="C:plasma membrane"/>
    <property type="evidence" value="ECO:0007669"/>
    <property type="project" value="TreeGrafter"/>
</dbReference>
<evidence type="ECO:0000313" key="10">
    <source>
        <dbReference type="EMBL" id="AKK06955.1"/>
    </source>
</evidence>
<keyword evidence="11" id="KW-1185">Reference proteome</keyword>
<organism evidence="10 11">
    <name type="scientific">Corynebacterium mustelae</name>
    <dbReference type="NCBI Taxonomy" id="571915"/>
    <lineage>
        <taxon>Bacteria</taxon>
        <taxon>Bacillati</taxon>
        <taxon>Actinomycetota</taxon>
        <taxon>Actinomycetes</taxon>
        <taxon>Mycobacteriales</taxon>
        <taxon>Corynebacteriaceae</taxon>
        <taxon>Corynebacterium</taxon>
    </lineage>
</organism>
<evidence type="ECO:0000256" key="2">
    <source>
        <dbReference type="ARBA" id="ARBA00005983"/>
    </source>
</evidence>